<feature type="region of interest" description="Disordered" evidence="3">
    <location>
        <begin position="319"/>
        <end position="386"/>
    </location>
</feature>
<dbReference type="Gene3D" id="3.80.10.10">
    <property type="entry name" value="Ribonuclease Inhibitor"/>
    <property type="match status" value="2"/>
</dbReference>
<dbReference type="EMBL" id="ML991774">
    <property type="protein sequence ID" value="KAF2238844.1"/>
    <property type="molecule type" value="Genomic_DNA"/>
</dbReference>
<proteinExistence type="predicted"/>
<dbReference type="GO" id="GO:0035591">
    <property type="term" value="F:signaling adaptor activity"/>
    <property type="evidence" value="ECO:0007669"/>
    <property type="project" value="TreeGrafter"/>
</dbReference>
<protein>
    <recommendedName>
        <fullName evidence="6">L domain-like protein</fullName>
    </recommendedName>
</protein>
<feature type="region of interest" description="Disordered" evidence="3">
    <location>
        <begin position="888"/>
        <end position="1045"/>
    </location>
</feature>
<dbReference type="PANTHER" id="PTHR47566:SF1">
    <property type="entry name" value="PROTEIN NUD1"/>
    <property type="match status" value="1"/>
</dbReference>
<feature type="compositionally biased region" description="Polar residues" evidence="3">
    <location>
        <begin position="67"/>
        <end position="86"/>
    </location>
</feature>
<dbReference type="Pfam" id="PF12799">
    <property type="entry name" value="LRR_4"/>
    <property type="match status" value="1"/>
</dbReference>
<feature type="region of interest" description="Disordered" evidence="3">
    <location>
        <begin position="429"/>
        <end position="616"/>
    </location>
</feature>
<feature type="compositionally biased region" description="Basic and acidic residues" evidence="3">
    <location>
        <begin position="788"/>
        <end position="809"/>
    </location>
</feature>
<dbReference type="GO" id="GO:1902412">
    <property type="term" value="P:regulation of mitotic cytokinesis"/>
    <property type="evidence" value="ECO:0007669"/>
    <property type="project" value="TreeGrafter"/>
</dbReference>
<evidence type="ECO:0008006" key="6">
    <source>
        <dbReference type="Google" id="ProtNLM"/>
    </source>
</evidence>
<feature type="region of interest" description="Disordered" evidence="3">
    <location>
        <begin position="186"/>
        <end position="212"/>
    </location>
</feature>
<name>A0A6A6HL38_VIRVR</name>
<dbReference type="GO" id="GO:0061499">
    <property type="term" value="C:outer plaque of mitotic spindle pole body"/>
    <property type="evidence" value="ECO:0007669"/>
    <property type="project" value="TreeGrafter"/>
</dbReference>
<keyword evidence="1" id="KW-0433">Leucine-rich repeat</keyword>
<dbReference type="Proteomes" id="UP000800092">
    <property type="component" value="Unassembled WGS sequence"/>
</dbReference>
<gene>
    <name evidence="4" type="ORF">EV356DRAFT_504165</name>
</gene>
<feature type="compositionally biased region" description="Polar residues" evidence="3">
    <location>
        <begin position="254"/>
        <end position="263"/>
    </location>
</feature>
<dbReference type="PANTHER" id="PTHR47566">
    <property type="match status" value="1"/>
</dbReference>
<dbReference type="InterPro" id="IPR001611">
    <property type="entry name" value="Leu-rich_rpt"/>
</dbReference>
<accession>A0A6A6HL38</accession>
<feature type="compositionally biased region" description="Basic and acidic residues" evidence="3">
    <location>
        <begin position="339"/>
        <end position="355"/>
    </location>
</feature>
<dbReference type="InterPro" id="IPR052574">
    <property type="entry name" value="CDIRP"/>
</dbReference>
<feature type="region of interest" description="Disordered" evidence="3">
    <location>
        <begin position="692"/>
        <end position="748"/>
    </location>
</feature>
<keyword evidence="2" id="KW-0677">Repeat</keyword>
<evidence type="ECO:0000256" key="1">
    <source>
        <dbReference type="ARBA" id="ARBA00022614"/>
    </source>
</evidence>
<dbReference type="GO" id="GO:0031028">
    <property type="term" value="P:septation initiation signaling"/>
    <property type="evidence" value="ECO:0007669"/>
    <property type="project" value="TreeGrafter"/>
</dbReference>
<feature type="region of interest" description="Disordered" evidence="3">
    <location>
        <begin position="244"/>
        <end position="302"/>
    </location>
</feature>
<reference evidence="4" key="1">
    <citation type="journal article" date="2020" name="Stud. Mycol.">
        <title>101 Dothideomycetes genomes: a test case for predicting lifestyles and emergence of pathogens.</title>
        <authorList>
            <person name="Haridas S."/>
            <person name="Albert R."/>
            <person name="Binder M."/>
            <person name="Bloem J."/>
            <person name="Labutti K."/>
            <person name="Salamov A."/>
            <person name="Andreopoulos B."/>
            <person name="Baker S."/>
            <person name="Barry K."/>
            <person name="Bills G."/>
            <person name="Bluhm B."/>
            <person name="Cannon C."/>
            <person name="Castanera R."/>
            <person name="Culley D."/>
            <person name="Daum C."/>
            <person name="Ezra D."/>
            <person name="Gonzalez J."/>
            <person name="Henrissat B."/>
            <person name="Kuo A."/>
            <person name="Liang C."/>
            <person name="Lipzen A."/>
            <person name="Lutzoni F."/>
            <person name="Magnuson J."/>
            <person name="Mondo S."/>
            <person name="Nolan M."/>
            <person name="Ohm R."/>
            <person name="Pangilinan J."/>
            <person name="Park H.-J."/>
            <person name="Ramirez L."/>
            <person name="Alfaro M."/>
            <person name="Sun H."/>
            <person name="Tritt A."/>
            <person name="Yoshinaga Y."/>
            <person name="Zwiers L.-H."/>
            <person name="Turgeon B."/>
            <person name="Goodwin S."/>
            <person name="Spatafora J."/>
            <person name="Crous P."/>
            <person name="Grigoriev I."/>
        </authorList>
    </citation>
    <scope>NUCLEOTIDE SEQUENCE</scope>
    <source>
        <strain evidence="4">Tuck. ex Michener</strain>
    </source>
</reference>
<evidence type="ECO:0000313" key="4">
    <source>
        <dbReference type="EMBL" id="KAF2238844.1"/>
    </source>
</evidence>
<feature type="region of interest" description="Disordered" evidence="3">
    <location>
        <begin position="779"/>
        <end position="857"/>
    </location>
</feature>
<dbReference type="SMART" id="SM00365">
    <property type="entry name" value="LRR_SD22"/>
    <property type="match status" value="3"/>
</dbReference>
<feature type="compositionally biased region" description="Basic and acidic residues" evidence="3">
    <location>
        <begin position="267"/>
        <end position="282"/>
    </location>
</feature>
<sequence length="1722" mass="191494">MASTAAWLEDLSEDWESQPRDSSLLDSTREKGSLRKHSIDSRASQSRIPRPLTGSKKDKTVPRKRSSILSERSMSENNILRDSLNGNDELKSATTRHSRAHSTSSVMSDAQFDTVDRKSLIRSPPKKSNAQLTPEWRRRLLNKDGGNSPEQADLFSPVGLERIFKNPKEQSSPLKQVGNRGISFLQGLETMPSSPPPLPSLLSYSDQSQSDNYNQLSELEPVQEADEDGLDCHTSQLLNSTADAVARQDEQSSEDTQQHNSLAQEEPCSHSERNAADERSIHQPESTIADNSDPSPPVRTRDIDRTISGQSELLHEGFSPVYLPKPCDSHGSIDSSLPDSDRQLPERQTSRDKSRGRQHGVKSHGDIVGGSSQLADSLPDDLETGTPEVAEIGNFVSLKRGGYSEASSFRMRNLSLSFNVDVSEMSGKFSPISMKFSSPPSDVLPPGSHHPAWFRKASSTRSSSRLKQSDTRKSTETLPSDPVETPIVIPKRRQSHQFETEDSDSSSIASGTRGDRAIDGKRPLRSPDKQRNPKRQKTMHGADFSELSKSTLAAVQAKHDKINSLIGKKRKDAKHDNSAPQADPLVMSRRQILRPRNPTPSQRRGTQARNDIEEADSFEVSVAPTLGVVQEQLESLVLGPGSSPLPSGPPLPEPVATMTMNAAKRMQEEGRKRSYTTQDYLDEAMQIMSKLRAGRKPESGLGSVQESASEHHSQVDPELATKLTNLSISRPPSRAGTPSGWRRPVKEEVDSEVAIHLRKYQEKENFDFTINSSLTSLLLATDNGGDQGNKDKMSTESMSRGRDKERNRGQDGSNQDGTRDGPGSYGSASTKTQSAPHSWDSSTGRTIATNSTRRSDTVANLAPTAVAHLIPEQVAGMSFDPEKHVWVRDKSLPRPVKSIGEISSAEESEQDPLGNIPDLSVDELKEMSRNVSETSGQADVLKRFSEDQSSLGPRDGLGTASRRSDRASPSQETVIARPRTREGSEGSGESSSIPSKDPQLTSSNAPAIETRSTSWRTSQAVQESKERISEALENPQPAVPSIDDDGEVEDEIEATHARTGGHARQHIKQVTISFSSPAIPRMSGWSGLYAQPEKVDEHLSTDRNQEEGTRPRQSNKQDIRESLFSAGRLASSAKLHRNRKDEVTAFSQIQEHEEWSLLPAVDNQRDLSLHVSMSSPQSRELIQPDNNTLISPSARHRADITFYLSDLPEFSFHQIDERRPSERILAERLATHELVQADKTFAETTKDLVRELMNVEPEEPYWDELQQLDLHDRHLIALHGLNEFCPQVKVLDVSANGLRDLDGTPASVRYLKAQNNTLSSLTAFTFLMNLQYLDISDNEIDRLEGLSCLVHLRELRADGNEVSDLDGLKDLDGLQKLHLRRNKVTTLDLSNSHLDHLSELNLSGNQISRVRGLGCLPKLDTLILDDNKLRIESFESGNTSTCPTLSTLYLRRNLMRQLSPTSFPNLRILLADGNQIPVDVDVSHLEKLETLSLRAQQLGDVPGGDKKSIGFRDTDLRQLALSSNRIPTFTFARSMYDLHRLELASCGMHTLPSNIGTLAPNLRFVNLSSNAIKDIRPLASIQRLRELHMTGNRLSRTRKVLVVLAKLKTLTRIDFRHNLFTVGFYPQERRVAKELVLRGADDSDDKDPHILPPQSSKEDREHWARLDEETYLRRRVYELLLASTCKELRTVDGLEFDRREILIKDAAWKLLIDGGILRRPES</sequence>
<feature type="compositionally biased region" description="Polar residues" evidence="3">
    <location>
        <begin position="283"/>
        <end position="293"/>
    </location>
</feature>
<organism evidence="4 5">
    <name type="scientific">Viridothelium virens</name>
    <name type="common">Speckled blister lichen</name>
    <name type="synonym">Trypethelium virens</name>
    <dbReference type="NCBI Taxonomy" id="1048519"/>
    <lineage>
        <taxon>Eukaryota</taxon>
        <taxon>Fungi</taxon>
        <taxon>Dikarya</taxon>
        <taxon>Ascomycota</taxon>
        <taxon>Pezizomycotina</taxon>
        <taxon>Dothideomycetes</taxon>
        <taxon>Dothideomycetes incertae sedis</taxon>
        <taxon>Trypetheliales</taxon>
        <taxon>Trypetheliaceae</taxon>
        <taxon>Viridothelium</taxon>
    </lineage>
</organism>
<feature type="region of interest" description="Disordered" evidence="3">
    <location>
        <begin position="1"/>
        <end position="135"/>
    </location>
</feature>
<evidence type="ECO:0000256" key="2">
    <source>
        <dbReference type="ARBA" id="ARBA00022737"/>
    </source>
</evidence>
<keyword evidence="5" id="KW-1185">Reference proteome</keyword>
<feature type="compositionally biased region" description="Polar residues" evidence="3">
    <location>
        <begin position="998"/>
        <end position="1022"/>
    </location>
</feature>
<feature type="region of interest" description="Disordered" evidence="3">
    <location>
        <begin position="1095"/>
        <end position="1119"/>
    </location>
</feature>
<dbReference type="InterPro" id="IPR025875">
    <property type="entry name" value="Leu-rich_rpt_4"/>
</dbReference>
<feature type="region of interest" description="Disordered" evidence="3">
    <location>
        <begin position="1639"/>
        <end position="1660"/>
    </location>
</feature>
<evidence type="ECO:0000313" key="5">
    <source>
        <dbReference type="Proteomes" id="UP000800092"/>
    </source>
</evidence>
<dbReference type="PROSITE" id="PS51450">
    <property type="entry name" value="LRR"/>
    <property type="match status" value="3"/>
</dbReference>
<feature type="compositionally biased region" description="Basic and acidic residues" evidence="3">
    <location>
        <begin position="513"/>
        <end position="531"/>
    </location>
</feature>
<evidence type="ECO:0000256" key="3">
    <source>
        <dbReference type="SAM" id="MobiDB-lite"/>
    </source>
</evidence>
<dbReference type="InterPro" id="IPR032675">
    <property type="entry name" value="LRR_dom_sf"/>
</dbReference>
<dbReference type="InterPro" id="IPR003591">
    <property type="entry name" value="Leu-rich_rpt_typical-subtyp"/>
</dbReference>
<dbReference type="SMART" id="SM00369">
    <property type="entry name" value="LRR_TYP"/>
    <property type="match status" value="6"/>
</dbReference>
<feature type="compositionally biased region" description="Polar residues" evidence="3">
    <location>
        <begin position="599"/>
        <end position="609"/>
    </location>
</feature>
<feature type="compositionally biased region" description="Low complexity" evidence="3">
    <location>
        <begin position="200"/>
        <end position="212"/>
    </location>
</feature>
<dbReference type="SUPFAM" id="SSF52058">
    <property type="entry name" value="L domain-like"/>
    <property type="match status" value="2"/>
</dbReference>
<feature type="compositionally biased region" description="Polar residues" evidence="3">
    <location>
        <begin position="826"/>
        <end position="852"/>
    </location>
</feature>
<feature type="compositionally biased region" description="Basic and acidic residues" evidence="3">
    <location>
        <begin position="1639"/>
        <end position="1649"/>
    </location>
</feature>
<dbReference type="Pfam" id="PF13855">
    <property type="entry name" value="LRR_8"/>
    <property type="match status" value="1"/>
</dbReference>
<dbReference type="OrthoDB" id="7451790at2759"/>
<feature type="compositionally biased region" description="Basic and acidic residues" evidence="3">
    <location>
        <begin position="27"/>
        <end position="40"/>
    </location>
</feature>